<sequence length="417" mass="44636">MEGWMQLLREELQEEGEGEQQQQLGEGPNVGPRGKQPNNAGAATMHQVAAAGPVGQPAFYSVVTEKDVQEAHSRRKEALRAARKALNLEEADRVPNAQLWATVMAQAGAMTEGPCGLRVVKSAVSAMLEQAEEAVVDALANVGPGLVTELRACFSNAIEPHRRGVLKFIGQQAKQASKERFVGQVTGHLVQWGWVETSLATLKMRARDARLHWLEAALQAVNVSTPTFLEMKQRAWPAVILLMRAAQRIHDGHDRMAENILKHGGGDGGDRKLLWGPGAAGEGRPPGAPGRPEQRTAGWGQVGGGFQAPPRDAGLGAPHAGGRGVQRLGPPASVVAAVNQELDRRGFQGVGSGSISEIAYRGNVDGSKLCITHAWNGRCARAQTGQPCRFKHPATEAEQVTQLVDALVSRNEAMRKV</sequence>
<gene>
    <name evidence="2" type="primary">ORF-A</name>
</gene>
<dbReference type="EMBL" id="AY137241">
    <property type="protein sequence ID" value="AAM94958.1"/>
    <property type="molecule type" value="Genomic_DNA"/>
</dbReference>
<dbReference type="AlphaFoldDB" id="Q8L754"/>
<feature type="compositionally biased region" description="Basic and acidic residues" evidence="1">
    <location>
        <begin position="263"/>
        <end position="273"/>
    </location>
</feature>
<evidence type="ECO:0000256" key="1">
    <source>
        <dbReference type="SAM" id="MobiDB-lite"/>
    </source>
</evidence>
<reference evidence="2" key="1">
    <citation type="journal article" date="2002" name="Genetics">
        <title>kangaroo, a mobile element from Volvox carteri, is a member of a newly recognized third class of retrotransposons.</title>
        <authorList>
            <person name="Duncan L."/>
            <person name="Bouckaert K."/>
            <person name="Yeh F."/>
            <person name="Kirk D.L."/>
        </authorList>
    </citation>
    <scope>NUCLEOTIDE SEQUENCE</scope>
    <source>
        <strain evidence="2">EVE</strain>
    </source>
</reference>
<proteinExistence type="predicted"/>
<feature type="region of interest" description="Disordered" evidence="1">
    <location>
        <begin position="11"/>
        <end position="40"/>
    </location>
</feature>
<name>Q8L754_VOLCA</name>
<evidence type="ECO:0000313" key="2">
    <source>
        <dbReference type="EMBL" id="AAM94958.1"/>
    </source>
</evidence>
<accession>Q8L754</accession>
<feature type="region of interest" description="Disordered" evidence="1">
    <location>
        <begin position="263"/>
        <end position="300"/>
    </location>
</feature>
<organism evidence="2">
    <name type="scientific">Volvox carteri f. nagariensis</name>
    <dbReference type="NCBI Taxonomy" id="3068"/>
    <lineage>
        <taxon>Eukaryota</taxon>
        <taxon>Viridiplantae</taxon>
        <taxon>Chlorophyta</taxon>
        <taxon>core chlorophytes</taxon>
        <taxon>Chlorophyceae</taxon>
        <taxon>CS clade</taxon>
        <taxon>Chlamydomonadales</taxon>
        <taxon>Volvocaceae</taxon>
        <taxon>Volvox</taxon>
    </lineage>
</organism>
<protein>
    <submittedName>
        <fullName evidence="2">Gag protein</fullName>
    </submittedName>
</protein>